<accession>A0ABY4WV87</accession>
<dbReference type="InterPro" id="IPR001258">
    <property type="entry name" value="NHL_repeat"/>
</dbReference>
<evidence type="ECO:0000256" key="2">
    <source>
        <dbReference type="PROSITE-ProRule" id="PRU00504"/>
    </source>
</evidence>
<dbReference type="Proteomes" id="UP001056255">
    <property type="component" value="Chromosome I"/>
</dbReference>
<dbReference type="PRINTS" id="PR01790">
    <property type="entry name" value="SMP30FAMILY"/>
</dbReference>
<dbReference type="InterPro" id="IPR013658">
    <property type="entry name" value="SGL"/>
</dbReference>
<dbReference type="InterPro" id="IPR011042">
    <property type="entry name" value="6-blade_b-propeller_TolB-like"/>
</dbReference>
<sequence length="312" mass="34189">MSLYAPPKDLSTAIFSEVPERFRQPDKPSDWVAANKPGQQVHSFLEGPSFDRQGNLYVTDIPYGRIFRVTPGGEWELVVEYDGWPNGLKIHRDGRIFVADYKNGILLLDPESRAISPFLTHNRSESFKGVNDLIFDSKGTLYFTDQGQTGMHDPTGRVFLYCFETEQLTTLISNGPSPNGLVLSPDEKTLYVAMTRGNAVWRLPMLPGGTTSKAGVFTAMAGGVSGADGMAVDSEGNLFVCDAGNGCVWAFSRFGEPLYRIRSCTEGRTITNLAFGGEKNSSLFITDSSTGTILRADLDLPGQPMYSHMADE</sequence>
<dbReference type="PROSITE" id="PS51125">
    <property type="entry name" value="NHL"/>
    <property type="match status" value="1"/>
</dbReference>
<gene>
    <name evidence="4" type="ORF">K6Q96_05760</name>
</gene>
<keyword evidence="5" id="KW-1185">Reference proteome</keyword>
<name>A0ABY4WV87_9GAMM</name>
<protein>
    <submittedName>
        <fullName evidence="4">SMP-30/gluconolactonase/LRE family protein</fullName>
    </submittedName>
</protein>
<dbReference type="PANTHER" id="PTHR47572">
    <property type="entry name" value="LIPOPROTEIN-RELATED"/>
    <property type="match status" value="1"/>
</dbReference>
<feature type="repeat" description="NHL" evidence="2">
    <location>
        <begin position="211"/>
        <end position="254"/>
    </location>
</feature>
<dbReference type="SUPFAM" id="SSF63829">
    <property type="entry name" value="Calcium-dependent phosphotriesterase"/>
    <property type="match status" value="1"/>
</dbReference>
<dbReference type="Gene3D" id="2.120.10.30">
    <property type="entry name" value="TolB, C-terminal domain"/>
    <property type="match status" value="1"/>
</dbReference>
<evidence type="ECO:0000259" key="3">
    <source>
        <dbReference type="Pfam" id="PF08450"/>
    </source>
</evidence>
<keyword evidence="1" id="KW-0677">Repeat</keyword>
<dbReference type="InterPro" id="IPR051262">
    <property type="entry name" value="SMP-30/CGR1_Lactonase"/>
</dbReference>
<dbReference type="Pfam" id="PF08450">
    <property type="entry name" value="SGL"/>
    <property type="match status" value="1"/>
</dbReference>
<dbReference type="PANTHER" id="PTHR47572:SF5">
    <property type="entry name" value="BLR2277 PROTEIN"/>
    <property type="match status" value="1"/>
</dbReference>
<dbReference type="CDD" id="cd05819">
    <property type="entry name" value="NHL"/>
    <property type="match status" value="1"/>
</dbReference>
<dbReference type="RefSeq" id="WP_251878546.1">
    <property type="nucleotide sequence ID" value="NZ_CP082275.1"/>
</dbReference>
<organism evidence="4 5">
    <name type="scientific">Grimontia kaedaensis</name>
    <dbReference type="NCBI Taxonomy" id="2872157"/>
    <lineage>
        <taxon>Bacteria</taxon>
        <taxon>Pseudomonadati</taxon>
        <taxon>Pseudomonadota</taxon>
        <taxon>Gammaproteobacteria</taxon>
        <taxon>Vibrionales</taxon>
        <taxon>Vibrionaceae</taxon>
        <taxon>Grimontia</taxon>
    </lineage>
</organism>
<evidence type="ECO:0000313" key="5">
    <source>
        <dbReference type="Proteomes" id="UP001056255"/>
    </source>
</evidence>
<dbReference type="EMBL" id="CP082275">
    <property type="protein sequence ID" value="USH03503.1"/>
    <property type="molecule type" value="Genomic_DNA"/>
</dbReference>
<evidence type="ECO:0000256" key="1">
    <source>
        <dbReference type="ARBA" id="ARBA00022737"/>
    </source>
</evidence>
<reference evidence="4" key="1">
    <citation type="submission" date="2021-08" db="EMBL/GenBank/DDBJ databases">
        <authorList>
            <person name="Sakaguchi M."/>
            <person name="Kikuchi T."/>
            <person name="Urbanczyk H."/>
        </authorList>
    </citation>
    <scope>NUCLEOTIDE SEQUENCE</scope>
    <source>
        <strain evidence="4">020920N</strain>
    </source>
</reference>
<feature type="domain" description="SMP-30/Gluconolactonase/LRE-like region" evidence="3">
    <location>
        <begin position="46"/>
        <end position="287"/>
    </location>
</feature>
<proteinExistence type="predicted"/>
<evidence type="ECO:0000313" key="4">
    <source>
        <dbReference type="EMBL" id="USH03503.1"/>
    </source>
</evidence>
<dbReference type="InterPro" id="IPR005511">
    <property type="entry name" value="SMP-30"/>
</dbReference>